<keyword evidence="2" id="KW-1185">Reference proteome</keyword>
<proteinExistence type="predicted"/>
<dbReference type="EMBL" id="JAGYWB010000014">
    <property type="protein sequence ID" value="KAI0499414.1"/>
    <property type="molecule type" value="Genomic_DNA"/>
</dbReference>
<organism evidence="1 2">
    <name type="scientific">Dendrobium nobile</name>
    <name type="common">Orchid</name>
    <dbReference type="NCBI Taxonomy" id="94219"/>
    <lineage>
        <taxon>Eukaryota</taxon>
        <taxon>Viridiplantae</taxon>
        <taxon>Streptophyta</taxon>
        <taxon>Embryophyta</taxon>
        <taxon>Tracheophyta</taxon>
        <taxon>Spermatophyta</taxon>
        <taxon>Magnoliopsida</taxon>
        <taxon>Liliopsida</taxon>
        <taxon>Asparagales</taxon>
        <taxon>Orchidaceae</taxon>
        <taxon>Epidendroideae</taxon>
        <taxon>Malaxideae</taxon>
        <taxon>Dendrobiinae</taxon>
        <taxon>Dendrobium</taxon>
    </lineage>
</organism>
<reference evidence="1" key="1">
    <citation type="journal article" date="2022" name="Front. Genet.">
        <title>Chromosome-Scale Assembly of the Dendrobium nobile Genome Provides Insights Into the Molecular Mechanism of the Biosynthesis of the Medicinal Active Ingredient of Dendrobium.</title>
        <authorList>
            <person name="Xu Q."/>
            <person name="Niu S.-C."/>
            <person name="Li K.-L."/>
            <person name="Zheng P.-J."/>
            <person name="Zhang X.-J."/>
            <person name="Jia Y."/>
            <person name="Liu Y."/>
            <person name="Niu Y.-X."/>
            <person name="Yu L.-H."/>
            <person name="Chen D.-F."/>
            <person name="Zhang G.-Q."/>
        </authorList>
    </citation>
    <scope>NUCLEOTIDE SEQUENCE</scope>
    <source>
        <tissue evidence="1">Leaf</tissue>
    </source>
</reference>
<evidence type="ECO:0000313" key="1">
    <source>
        <dbReference type="EMBL" id="KAI0499414.1"/>
    </source>
</evidence>
<accession>A0A8T3ATN7</accession>
<evidence type="ECO:0000313" key="2">
    <source>
        <dbReference type="Proteomes" id="UP000829196"/>
    </source>
</evidence>
<dbReference type="Proteomes" id="UP000829196">
    <property type="component" value="Unassembled WGS sequence"/>
</dbReference>
<dbReference type="AlphaFoldDB" id="A0A8T3ATN7"/>
<gene>
    <name evidence="1" type="ORF">KFK09_020317</name>
</gene>
<sequence>MRVKFEMIINRFELFCFTKVMLVKQYHSINRGLSSLPTEPLSSLQQENLVDNPVKLTAADDDSVV</sequence>
<comment type="caution">
    <text evidence="1">The sequence shown here is derived from an EMBL/GenBank/DDBJ whole genome shotgun (WGS) entry which is preliminary data.</text>
</comment>
<protein>
    <submittedName>
        <fullName evidence="1">Uncharacterized protein</fullName>
    </submittedName>
</protein>
<name>A0A8T3ATN7_DENNO</name>